<keyword evidence="2" id="KW-1185">Reference proteome</keyword>
<comment type="caution">
    <text evidence="1">The sequence shown here is derived from an EMBL/GenBank/DDBJ whole genome shotgun (WGS) entry which is preliminary data.</text>
</comment>
<dbReference type="SUPFAM" id="SSF52047">
    <property type="entry name" value="RNI-like"/>
    <property type="match status" value="1"/>
</dbReference>
<dbReference type="EMBL" id="AJWJ01000077">
    <property type="protein sequence ID" value="KAF2076003.1"/>
    <property type="molecule type" value="Genomic_DNA"/>
</dbReference>
<dbReference type="Proteomes" id="UP000695562">
    <property type="component" value="Unassembled WGS sequence"/>
</dbReference>
<evidence type="ECO:0000313" key="2">
    <source>
        <dbReference type="Proteomes" id="UP000695562"/>
    </source>
</evidence>
<dbReference type="InterPro" id="IPR032675">
    <property type="entry name" value="LRR_dom_sf"/>
</dbReference>
<accession>A0A8J4V216</accession>
<evidence type="ECO:0000313" key="1">
    <source>
        <dbReference type="EMBL" id="KAF2076003.1"/>
    </source>
</evidence>
<dbReference type="AlphaFoldDB" id="A0A8J4V216"/>
<name>A0A8J4V216_9MYCE</name>
<dbReference type="Gene3D" id="3.80.10.10">
    <property type="entry name" value="Ribonuclease Inhibitor"/>
    <property type="match status" value="1"/>
</dbReference>
<sequence length="523" mass="60593">MVPFQNVQEKLPSYIQYRIIKYCWFDEYSSFKWRISLNLISKRHFHFISHLFTNLNEKLLLYPLISSHLENPFCVFKNPLELNISIQDLNRFVSTTKNNTQDLVTLTHSLKSLNISSIQELSNQSLDNLSTIIENDKDLYKLKFKFNNNQDLSLQNLFNSLLNRPHFKNLSLKIENGITKEQLMLLNQFLQVFHIKYGRDLDLGIEKLKLVGSIEMDHIHLDICKHLKSLSLKRVSISNPTQFFQELLKCRNLTSLEINYIDIKNQDSDQYQELFNENLKKYLMNSNNKLSSLHTPFAAVPDIMKTITHQKNLVNISVIPTSMPSSPFLKPKPKGFGSIHWKMGYPLSVLQQFCQNATKIDISKLTIDHIDDAKSEFIQFLKSNSSISTLELNRSMGQDLLDIMESLIDNKNISSLSIHSTENTPTLDNMNQILALANKNKSITSIKAKLFYFFSGLQLENLDTGDFNIVYFNQDEKLIYLSRDLSDNRFFYSSPTCRGNNIKNSPLFQKPIISFLAMNPDDI</sequence>
<proteinExistence type="predicted"/>
<organism evidence="1 2">
    <name type="scientific">Polysphondylium violaceum</name>
    <dbReference type="NCBI Taxonomy" id="133409"/>
    <lineage>
        <taxon>Eukaryota</taxon>
        <taxon>Amoebozoa</taxon>
        <taxon>Evosea</taxon>
        <taxon>Eumycetozoa</taxon>
        <taxon>Dictyostelia</taxon>
        <taxon>Dictyosteliales</taxon>
        <taxon>Dictyosteliaceae</taxon>
        <taxon>Polysphondylium</taxon>
    </lineage>
</organism>
<dbReference type="OrthoDB" id="18482at2759"/>
<protein>
    <submittedName>
        <fullName evidence="1">Uncharacterized protein</fullName>
    </submittedName>
</protein>
<reference evidence="1" key="1">
    <citation type="submission" date="2020-01" db="EMBL/GenBank/DDBJ databases">
        <title>Development of genomics and gene disruption for Polysphondylium violaceum indicates a role for the polyketide synthase stlB in stalk morphogenesis.</title>
        <authorList>
            <person name="Narita B."/>
            <person name="Kawabe Y."/>
            <person name="Kin K."/>
            <person name="Saito T."/>
            <person name="Gibbs R."/>
            <person name="Kuspa A."/>
            <person name="Muzny D."/>
            <person name="Queller D."/>
            <person name="Richards S."/>
            <person name="Strassman J."/>
            <person name="Sucgang R."/>
            <person name="Worley K."/>
            <person name="Schaap P."/>
        </authorList>
    </citation>
    <scope>NUCLEOTIDE SEQUENCE</scope>
    <source>
        <strain evidence="1">QSvi11</strain>
    </source>
</reference>
<gene>
    <name evidence="1" type="ORF">CYY_002710</name>
</gene>